<proteinExistence type="predicted"/>
<dbReference type="Proteomes" id="UP000886653">
    <property type="component" value="Unassembled WGS sequence"/>
</dbReference>
<keyword evidence="3" id="KW-1185">Reference proteome</keyword>
<sequence length="197" mass="22115">MTVNNRPATGHVQPFSTYRSRERSRSPSPVPIRRRMGLSVLDPNRIPLTLNSVQTVEERKPTTHKRSLSDTDTYVWLRYRLRISLDRPEQALSACTNLWARFNMHDCPILGLSQLPRMRWIGAHQPVVSYHGSLTQAMLAASTSFSTQSDVARISTSAASLGRPQVGGSFRSSKRICGISLALLELFLVGCIPLRWL</sequence>
<evidence type="ECO:0000313" key="2">
    <source>
        <dbReference type="EMBL" id="KAG0150189.1"/>
    </source>
</evidence>
<feature type="region of interest" description="Disordered" evidence="1">
    <location>
        <begin position="1"/>
        <end position="31"/>
    </location>
</feature>
<dbReference type="EMBL" id="MU167221">
    <property type="protein sequence ID" value="KAG0150189.1"/>
    <property type="molecule type" value="Genomic_DNA"/>
</dbReference>
<accession>A0A9P6TFQ3</accession>
<name>A0A9P6TFQ3_9BASI</name>
<dbReference type="AlphaFoldDB" id="A0A9P6TFQ3"/>
<protein>
    <submittedName>
        <fullName evidence="2">Uncharacterized protein</fullName>
    </submittedName>
</protein>
<reference evidence="2" key="1">
    <citation type="submission" date="2013-11" db="EMBL/GenBank/DDBJ databases">
        <title>Genome sequence of the fusiform rust pathogen reveals effectors for host alternation and coevolution with pine.</title>
        <authorList>
            <consortium name="DOE Joint Genome Institute"/>
            <person name="Smith K."/>
            <person name="Pendleton A."/>
            <person name="Kubisiak T."/>
            <person name="Anderson C."/>
            <person name="Salamov A."/>
            <person name="Aerts A."/>
            <person name="Riley R."/>
            <person name="Clum A."/>
            <person name="Lindquist E."/>
            <person name="Ence D."/>
            <person name="Campbell M."/>
            <person name="Kronenberg Z."/>
            <person name="Feau N."/>
            <person name="Dhillon B."/>
            <person name="Hamelin R."/>
            <person name="Burleigh J."/>
            <person name="Smith J."/>
            <person name="Yandell M."/>
            <person name="Nelson C."/>
            <person name="Grigoriev I."/>
            <person name="Davis J."/>
        </authorList>
    </citation>
    <scope>NUCLEOTIDE SEQUENCE</scope>
    <source>
        <strain evidence="2">G11</strain>
    </source>
</reference>
<comment type="caution">
    <text evidence="2">The sequence shown here is derived from an EMBL/GenBank/DDBJ whole genome shotgun (WGS) entry which is preliminary data.</text>
</comment>
<evidence type="ECO:0000256" key="1">
    <source>
        <dbReference type="SAM" id="MobiDB-lite"/>
    </source>
</evidence>
<gene>
    <name evidence="2" type="ORF">CROQUDRAFT_713505</name>
</gene>
<organism evidence="2 3">
    <name type="scientific">Cronartium quercuum f. sp. fusiforme G11</name>
    <dbReference type="NCBI Taxonomy" id="708437"/>
    <lineage>
        <taxon>Eukaryota</taxon>
        <taxon>Fungi</taxon>
        <taxon>Dikarya</taxon>
        <taxon>Basidiomycota</taxon>
        <taxon>Pucciniomycotina</taxon>
        <taxon>Pucciniomycetes</taxon>
        <taxon>Pucciniales</taxon>
        <taxon>Coleosporiaceae</taxon>
        <taxon>Cronartium</taxon>
    </lineage>
</organism>
<evidence type="ECO:0000313" key="3">
    <source>
        <dbReference type="Proteomes" id="UP000886653"/>
    </source>
</evidence>